<dbReference type="InterPro" id="IPR016054">
    <property type="entry name" value="LY6_UPA_recep-like"/>
</dbReference>
<dbReference type="RefSeq" id="XP_033773259.1">
    <property type="nucleotide sequence ID" value="XM_033917368.1"/>
</dbReference>
<dbReference type="InterPro" id="IPR051110">
    <property type="entry name" value="Ly-6/neurotoxin-like_GPI-ap"/>
</dbReference>
<organism evidence="4 5">
    <name type="scientific">Geotrypetes seraphini</name>
    <name type="common">Gaboon caecilian</name>
    <name type="synonym">Caecilia seraphini</name>
    <dbReference type="NCBI Taxonomy" id="260995"/>
    <lineage>
        <taxon>Eukaryota</taxon>
        <taxon>Metazoa</taxon>
        <taxon>Chordata</taxon>
        <taxon>Craniata</taxon>
        <taxon>Vertebrata</taxon>
        <taxon>Euteleostomi</taxon>
        <taxon>Amphibia</taxon>
        <taxon>Gymnophiona</taxon>
        <taxon>Geotrypetes</taxon>
    </lineage>
</organism>
<dbReference type="Pfam" id="PF00021">
    <property type="entry name" value="UPAR_LY6"/>
    <property type="match status" value="1"/>
</dbReference>
<feature type="domain" description="UPAR/Ly6" evidence="3">
    <location>
        <begin position="21"/>
        <end position="105"/>
    </location>
</feature>
<dbReference type="SUPFAM" id="SSF57302">
    <property type="entry name" value="Snake toxin-like"/>
    <property type="match status" value="1"/>
</dbReference>
<evidence type="ECO:0000259" key="3">
    <source>
        <dbReference type="Pfam" id="PF00021"/>
    </source>
</evidence>
<keyword evidence="1 2" id="KW-0732">Signal</keyword>
<evidence type="ECO:0000313" key="5">
    <source>
        <dbReference type="RefSeq" id="XP_033773259.1"/>
    </source>
</evidence>
<dbReference type="PANTHER" id="PTHR16983">
    <property type="entry name" value="UPAR/LY6 DOMAIN-CONTAINING PROTEIN"/>
    <property type="match status" value="1"/>
</dbReference>
<feature type="signal peptide" evidence="2">
    <location>
        <begin position="1"/>
        <end position="21"/>
    </location>
</feature>
<name>A0A6P8NR62_GEOSA</name>
<dbReference type="InParanoid" id="A0A6P8NR62"/>
<evidence type="ECO:0000313" key="4">
    <source>
        <dbReference type="Proteomes" id="UP000515159"/>
    </source>
</evidence>
<proteinExistence type="predicted"/>
<sequence length="135" mass="14840">MTLFASVVFTMVALLTTITSAWKCYSCKPTPNITECDMQPVETCRPEKNFCIISNKMTVISFVTFHSKVTVIKGCANDQECTTEDGFVWLSKENRHCCTSDFCNHGNGTNGGKSIEKSSVLLGVALALAQLKMIQ</sequence>
<feature type="chain" id="PRO_5027748523" evidence="2">
    <location>
        <begin position="22"/>
        <end position="135"/>
    </location>
</feature>
<dbReference type="InterPro" id="IPR045860">
    <property type="entry name" value="Snake_toxin-like_sf"/>
</dbReference>
<evidence type="ECO:0000256" key="2">
    <source>
        <dbReference type="SAM" id="SignalP"/>
    </source>
</evidence>
<protein>
    <submittedName>
        <fullName evidence="5">Prostate stem cell antigen-like</fullName>
    </submittedName>
</protein>
<dbReference type="KEGG" id="gsh:117347049"/>
<evidence type="ECO:0000256" key="1">
    <source>
        <dbReference type="ARBA" id="ARBA00022729"/>
    </source>
</evidence>
<dbReference type="OrthoDB" id="10328140at2759"/>
<accession>A0A6P8NR62</accession>
<dbReference type="AlphaFoldDB" id="A0A6P8NR62"/>
<dbReference type="Gene3D" id="2.10.60.10">
    <property type="entry name" value="CD59"/>
    <property type="match status" value="1"/>
</dbReference>
<dbReference type="GeneID" id="117347049"/>
<dbReference type="PANTHER" id="PTHR16983:SF10">
    <property type="entry name" value="PROTEIN QUIVER"/>
    <property type="match status" value="1"/>
</dbReference>
<reference evidence="5" key="1">
    <citation type="submission" date="2025-08" db="UniProtKB">
        <authorList>
            <consortium name="RefSeq"/>
        </authorList>
    </citation>
    <scope>IDENTIFICATION</scope>
</reference>
<dbReference type="Proteomes" id="UP000515159">
    <property type="component" value="Chromosome 13"/>
</dbReference>
<keyword evidence="4" id="KW-1185">Reference proteome</keyword>
<gene>
    <name evidence="5" type="primary">LOC117347049</name>
</gene>